<dbReference type="GO" id="GO:0005829">
    <property type="term" value="C:cytosol"/>
    <property type="evidence" value="ECO:0007669"/>
    <property type="project" value="TreeGrafter"/>
</dbReference>
<dbReference type="EMBL" id="CAJVCH010127596">
    <property type="protein sequence ID" value="CAG7725854.1"/>
    <property type="molecule type" value="Genomic_DNA"/>
</dbReference>
<evidence type="ECO:0000256" key="2">
    <source>
        <dbReference type="PROSITE-ProRule" id="PRU00339"/>
    </source>
</evidence>
<feature type="compositionally biased region" description="Basic and acidic residues" evidence="4">
    <location>
        <begin position="1"/>
        <end position="31"/>
    </location>
</feature>
<feature type="domain" description="PPIase FKBP-type" evidence="5">
    <location>
        <begin position="115"/>
        <end position="200"/>
    </location>
</feature>
<dbReference type="GO" id="GO:0003755">
    <property type="term" value="F:peptidyl-prolyl cis-trans isomerase activity"/>
    <property type="evidence" value="ECO:0007669"/>
    <property type="project" value="UniProtKB-KW"/>
</dbReference>
<keyword evidence="7" id="KW-1185">Reference proteome</keyword>
<name>A0A8J2NZ37_9HEXA</name>
<dbReference type="OrthoDB" id="532682at2759"/>
<gene>
    <name evidence="6" type="ORF">AFUS01_LOCUS14795</name>
</gene>
<evidence type="ECO:0000256" key="4">
    <source>
        <dbReference type="SAM" id="MobiDB-lite"/>
    </source>
</evidence>
<keyword evidence="1" id="KW-0413">Isomerase</keyword>
<dbReference type="Proteomes" id="UP000708208">
    <property type="component" value="Unassembled WGS sequence"/>
</dbReference>
<dbReference type="PANTHER" id="PTHR46512">
    <property type="entry name" value="PEPTIDYLPROLYL ISOMERASE"/>
    <property type="match status" value="1"/>
</dbReference>
<evidence type="ECO:0000313" key="7">
    <source>
        <dbReference type="Proteomes" id="UP000708208"/>
    </source>
</evidence>
<dbReference type="SMART" id="SM00028">
    <property type="entry name" value="TPR"/>
    <property type="match status" value="3"/>
</dbReference>
<comment type="catalytic activity">
    <reaction evidence="1">
        <text>[protein]-peptidylproline (omega=180) = [protein]-peptidylproline (omega=0)</text>
        <dbReference type="Rhea" id="RHEA:16237"/>
        <dbReference type="Rhea" id="RHEA-COMP:10747"/>
        <dbReference type="Rhea" id="RHEA-COMP:10748"/>
        <dbReference type="ChEBI" id="CHEBI:83833"/>
        <dbReference type="ChEBI" id="CHEBI:83834"/>
        <dbReference type="EC" id="5.2.1.8"/>
    </reaction>
</comment>
<dbReference type="GO" id="GO:0012505">
    <property type="term" value="C:endomembrane system"/>
    <property type="evidence" value="ECO:0007669"/>
    <property type="project" value="TreeGrafter"/>
</dbReference>
<feature type="repeat" description="TPR" evidence="2">
    <location>
        <begin position="312"/>
        <end position="345"/>
    </location>
</feature>
<evidence type="ECO:0000259" key="5">
    <source>
        <dbReference type="PROSITE" id="PS50059"/>
    </source>
</evidence>
<evidence type="ECO:0000256" key="1">
    <source>
        <dbReference type="PROSITE-ProRule" id="PRU00277"/>
    </source>
</evidence>
<reference evidence="6" key="1">
    <citation type="submission" date="2021-06" db="EMBL/GenBank/DDBJ databases">
        <authorList>
            <person name="Hodson N. C."/>
            <person name="Mongue J. A."/>
            <person name="Jaron S. K."/>
        </authorList>
    </citation>
    <scope>NUCLEOTIDE SEQUENCE</scope>
</reference>
<dbReference type="GO" id="GO:0005740">
    <property type="term" value="C:mitochondrial envelope"/>
    <property type="evidence" value="ECO:0007669"/>
    <property type="project" value="TreeGrafter"/>
</dbReference>
<keyword evidence="1" id="KW-0697">Rotamase</keyword>
<sequence length="417" mass="46921">MAGGDIDRTELHEELEKSEELSPSKEIKTDPQESIPTPSPPSPAPIITEEEIAEKASLVKEHDVLEDEIKEADKIQEDLKQELEENDGWIKILGNDSLLKKVVKPGVDNKRPLRGEICTIRLEGRLQSDQTVFESVESFTFQLGDTEVVPGLDMSIPLMSKNEVSLVKVSARFGYGAKGLPPVVPANADLEYEIELLDFEIEKELETLTVSERKSVGIQKRERGNWWYGRDEASLAIQCYRRALEFLDDVDGGIAFPDEDKEKTAVTEELRQLIDERLKTYNNMAAAQLKLKAYDAALTSVEAVLKCQPNNSKALYRKGKILTSKGDTDGALEAFRRVSELEPNTKSILQEINQLQAKRKKEREGEKMLYKRMFKGPTDSSKDDQEGKNASTKSSFSIGLIEIRKSLPAPYMYCCRC</sequence>
<keyword evidence="3" id="KW-0175">Coiled coil</keyword>
<dbReference type="Pfam" id="PF13181">
    <property type="entry name" value="TPR_8"/>
    <property type="match status" value="1"/>
</dbReference>
<organism evidence="6 7">
    <name type="scientific">Allacma fusca</name>
    <dbReference type="NCBI Taxonomy" id="39272"/>
    <lineage>
        <taxon>Eukaryota</taxon>
        <taxon>Metazoa</taxon>
        <taxon>Ecdysozoa</taxon>
        <taxon>Arthropoda</taxon>
        <taxon>Hexapoda</taxon>
        <taxon>Collembola</taxon>
        <taxon>Symphypleona</taxon>
        <taxon>Sminthuridae</taxon>
        <taxon>Allacma</taxon>
    </lineage>
</organism>
<feature type="region of interest" description="Disordered" evidence="4">
    <location>
        <begin position="1"/>
        <end position="46"/>
    </location>
</feature>
<evidence type="ECO:0000313" key="6">
    <source>
        <dbReference type="EMBL" id="CAG7725854.1"/>
    </source>
</evidence>
<dbReference type="GO" id="GO:0044183">
    <property type="term" value="F:protein folding chaperone"/>
    <property type="evidence" value="ECO:0007669"/>
    <property type="project" value="TreeGrafter"/>
</dbReference>
<protein>
    <recommendedName>
        <fullName evidence="1">peptidylprolyl isomerase</fullName>
        <ecNumber evidence="1">5.2.1.8</ecNumber>
    </recommendedName>
</protein>
<dbReference type="GO" id="GO:0043066">
    <property type="term" value="P:negative regulation of apoptotic process"/>
    <property type="evidence" value="ECO:0007669"/>
    <property type="project" value="TreeGrafter"/>
</dbReference>
<dbReference type="PANTHER" id="PTHR46512:SF1">
    <property type="entry name" value="PEPTIDYLPROLYL ISOMERASE"/>
    <property type="match status" value="1"/>
</dbReference>
<dbReference type="InterPro" id="IPR001179">
    <property type="entry name" value="PPIase_FKBP_dom"/>
</dbReference>
<dbReference type="EC" id="5.2.1.8" evidence="1"/>
<feature type="region of interest" description="Disordered" evidence="4">
    <location>
        <begin position="371"/>
        <end position="391"/>
    </location>
</feature>
<proteinExistence type="predicted"/>
<comment type="caution">
    <text evidence="6">The sequence shown here is derived from an EMBL/GenBank/DDBJ whole genome shotgun (WGS) entry which is preliminary data.</text>
</comment>
<dbReference type="PROSITE" id="PS50005">
    <property type="entry name" value="TPR"/>
    <property type="match status" value="2"/>
</dbReference>
<dbReference type="InterPro" id="IPR019734">
    <property type="entry name" value="TPR_rpt"/>
</dbReference>
<dbReference type="InterPro" id="IPR050754">
    <property type="entry name" value="FKBP4/5/8-like"/>
</dbReference>
<keyword evidence="2" id="KW-0802">TPR repeat</keyword>
<dbReference type="PROSITE" id="PS50059">
    <property type="entry name" value="FKBP_PPIASE"/>
    <property type="match status" value="1"/>
</dbReference>
<dbReference type="Pfam" id="PF00254">
    <property type="entry name" value="FKBP_C"/>
    <property type="match status" value="1"/>
</dbReference>
<dbReference type="AlphaFoldDB" id="A0A8J2NZ37"/>
<evidence type="ECO:0000256" key="3">
    <source>
        <dbReference type="SAM" id="Coils"/>
    </source>
</evidence>
<dbReference type="GO" id="GO:0016020">
    <property type="term" value="C:membrane"/>
    <property type="evidence" value="ECO:0007669"/>
    <property type="project" value="TreeGrafter"/>
</dbReference>
<accession>A0A8J2NZ37</accession>
<feature type="coiled-coil region" evidence="3">
    <location>
        <begin position="55"/>
        <end position="85"/>
    </location>
</feature>
<feature type="repeat" description="TPR" evidence="2">
    <location>
        <begin position="278"/>
        <end position="311"/>
    </location>
</feature>